<gene>
    <name evidence="2" type="ORF">PCANC_07054</name>
</gene>
<reference evidence="2 3" key="1">
    <citation type="submission" date="2017-11" db="EMBL/GenBank/DDBJ databases">
        <title>De novo assembly and phasing of dikaryotic genomes from two isolates of Puccinia coronata f. sp. avenae, the causal agent of oat crown rust.</title>
        <authorList>
            <person name="Miller M.E."/>
            <person name="Zhang Y."/>
            <person name="Omidvar V."/>
            <person name="Sperschneider J."/>
            <person name="Schwessinger B."/>
            <person name="Raley C."/>
            <person name="Palmer J.M."/>
            <person name="Garnica D."/>
            <person name="Upadhyaya N."/>
            <person name="Rathjen J."/>
            <person name="Taylor J.M."/>
            <person name="Park R.F."/>
            <person name="Dodds P.N."/>
            <person name="Hirsch C.D."/>
            <person name="Kianian S.F."/>
            <person name="Figueroa M."/>
        </authorList>
    </citation>
    <scope>NUCLEOTIDE SEQUENCE [LARGE SCALE GENOMIC DNA]</scope>
    <source>
        <strain evidence="2">12NC29</strain>
    </source>
</reference>
<name>A0A2N5VZP9_9BASI</name>
<dbReference type="AlphaFoldDB" id="A0A2N5VZP9"/>
<feature type="region of interest" description="Disordered" evidence="1">
    <location>
        <begin position="94"/>
        <end position="140"/>
    </location>
</feature>
<protein>
    <submittedName>
        <fullName evidence="2">Uncharacterized protein</fullName>
    </submittedName>
</protein>
<dbReference type="Proteomes" id="UP000235388">
    <property type="component" value="Unassembled WGS sequence"/>
</dbReference>
<evidence type="ECO:0000313" key="3">
    <source>
        <dbReference type="Proteomes" id="UP000235388"/>
    </source>
</evidence>
<feature type="compositionally biased region" description="Polar residues" evidence="1">
    <location>
        <begin position="94"/>
        <end position="118"/>
    </location>
</feature>
<evidence type="ECO:0000256" key="1">
    <source>
        <dbReference type="SAM" id="MobiDB-lite"/>
    </source>
</evidence>
<accession>A0A2N5VZP9</accession>
<dbReference type="EMBL" id="PGCJ01000032">
    <property type="protein sequence ID" value="PLW55471.1"/>
    <property type="molecule type" value="Genomic_DNA"/>
</dbReference>
<keyword evidence="3" id="KW-1185">Reference proteome</keyword>
<comment type="caution">
    <text evidence="2">The sequence shown here is derived from an EMBL/GenBank/DDBJ whole genome shotgun (WGS) entry which is preliminary data.</text>
</comment>
<evidence type="ECO:0000313" key="2">
    <source>
        <dbReference type="EMBL" id="PLW55471.1"/>
    </source>
</evidence>
<feature type="compositionally biased region" description="Low complexity" evidence="1">
    <location>
        <begin position="126"/>
        <end position="135"/>
    </location>
</feature>
<sequence length="168" mass="18558">MQAALIQTYANQLVLLQLVGQEDMMRLSHQWNTKAELDQLDARMLSRLQSSNTVMDSSVEAHPIANDPSGERVASSCHQKNPPYDQMLVEPTYQGSTNLDTPVHHQMNQPPYQQSAHHSTIPPPGSSQQSAPGQGKVYPLTTQSANYIPPVHLGYPPSHTTCYLQTGQ</sequence>
<proteinExistence type="predicted"/>
<organism evidence="2 3">
    <name type="scientific">Puccinia coronata f. sp. avenae</name>
    <dbReference type="NCBI Taxonomy" id="200324"/>
    <lineage>
        <taxon>Eukaryota</taxon>
        <taxon>Fungi</taxon>
        <taxon>Dikarya</taxon>
        <taxon>Basidiomycota</taxon>
        <taxon>Pucciniomycotina</taxon>
        <taxon>Pucciniomycetes</taxon>
        <taxon>Pucciniales</taxon>
        <taxon>Pucciniaceae</taxon>
        <taxon>Puccinia</taxon>
    </lineage>
</organism>